<dbReference type="AlphaFoldDB" id="A0A1Z4LSI1"/>
<feature type="domain" description="Mechanosensitive ion channel MscS C-terminal" evidence="9">
    <location>
        <begin position="242"/>
        <end position="300"/>
    </location>
</feature>
<dbReference type="InterPro" id="IPR010920">
    <property type="entry name" value="LSM_dom_sf"/>
</dbReference>
<keyword evidence="12" id="KW-1185">Reference proteome</keyword>
<evidence type="ECO:0000256" key="5">
    <source>
        <dbReference type="ARBA" id="ARBA00022989"/>
    </source>
</evidence>
<dbReference type="Pfam" id="PF21088">
    <property type="entry name" value="MS_channel_1st"/>
    <property type="match status" value="1"/>
</dbReference>
<feature type="domain" description="Mechanosensitive ion channel MscS" evidence="8">
    <location>
        <begin position="166"/>
        <end position="233"/>
    </location>
</feature>
<dbReference type="Proteomes" id="UP000218418">
    <property type="component" value="Chromosome"/>
</dbReference>
<dbReference type="InterPro" id="IPR049142">
    <property type="entry name" value="MS_channel_1st"/>
</dbReference>
<dbReference type="InterPro" id="IPR011066">
    <property type="entry name" value="MscS_channel_C_sf"/>
</dbReference>
<protein>
    <submittedName>
        <fullName evidence="11">MscS mechanosensitive ion channel</fullName>
    </submittedName>
</protein>
<dbReference type="InterPro" id="IPR049278">
    <property type="entry name" value="MS_channel_C"/>
</dbReference>
<feature type="transmembrane region" description="Helical" evidence="7">
    <location>
        <begin position="58"/>
        <end position="75"/>
    </location>
</feature>
<feature type="transmembrane region" description="Helical" evidence="7">
    <location>
        <begin position="149"/>
        <end position="179"/>
    </location>
</feature>
<evidence type="ECO:0000256" key="4">
    <source>
        <dbReference type="ARBA" id="ARBA00022692"/>
    </source>
</evidence>
<comment type="subcellular location">
    <subcellularLocation>
        <location evidence="1">Cell membrane</location>
        <topology evidence="1">Multi-pass membrane protein</topology>
    </subcellularLocation>
</comment>
<reference evidence="11 12" key="1">
    <citation type="submission" date="2017-06" db="EMBL/GenBank/DDBJ databases">
        <title>Genome sequencing of cyanobaciteial culture collection at National Institute for Environmental Studies (NIES).</title>
        <authorList>
            <person name="Hirose Y."/>
            <person name="Shimura Y."/>
            <person name="Fujisawa T."/>
            <person name="Nakamura Y."/>
            <person name="Kawachi M."/>
        </authorList>
    </citation>
    <scope>NUCLEOTIDE SEQUENCE [LARGE SCALE GENOMIC DNA]</scope>
    <source>
        <strain evidence="11 12">NIES-267</strain>
    </source>
</reference>
<feature type="transmembrane region" description="Helical" evidence="7">
    <location>
        <begin position="87"/>
        <end position="109"/>
    </location>
</feature>
<dbReference type="GO" id="GO:0008381">
    <property type="term" value="F:mechanosensitive monoatomic ion channel activity"/>
    <property type="evidence" value="ECO:0007669"/>
    <property type="project" value="InterPro"/>
</dbReference>
<keyword evidence="3" id="KW-1003">Cell membrane</keyword>
<dbReference type="InterPro" id="IPR011014">
    <property type="entry name" value="MscS_channel_TM-2"/>
</dbReference>
<comment type="similarity">
    <text evidence="2">Belongs to the MscS (TC 1.A.23) family.</text>
</comment>
<evidence type="ECO:0000259" key="8">
    <source>
        <dbReference type="Pfam" id="PF00924"/>
    </source>
</evidence>
<keyword evidence="4 7" id="KW-0812">Transmembrane</keyword>
<evidence type="ECO:0000259" key="10">
    <source>
        <dbReference type="Pfam" id="PF21088"/>
    </source>
</evidence>
<evidence type="ECO:0000259" key="9">
    <source>
        <dbReference type="Pfam" id="PF21082"/>
    </source>
</evidence>
<accession>A0A1Z4LSI1</accession>
<evidence type="ECO:0000256" key="2">
    <source>
        <dbReference type="ARBA" id="ARBA00008017"/>
    </source>
</evidence>
<proteinExistence type="inferred from homology"/>
<evidence type="ECO:0000256" key="1">
    <source>
        <dbReference type="ARBA" id="ARBA00004651"/>
    </source>
</evidence>
<dbReference type="Gene3D" id="1.10.287.1260">
    <property type="match status" value="1"/>
</dbReference>
<keyword evidence="5 7" id="KW-1133">Transmembrane helix</keyword>
<organism evidence="11 12">
    <name type="scientific">Calothrix parasitica NIES-267</name>
    <dbReference type="NCBI Taxonomy" id="1973488"/>
    <lineage>
        <taxon>Bacteria</taxon>
        <taxon>Bacillati</taxon>
        <taxon>Cyanobacteriota</taxon>
        <taxon>Cyanophyceae</taxon>
        <taxon>Nostocales</taxon>
        <taxon>Calotrichaceae</taxon>
        <taxon>Calothrix</taxon>
    </lineage>
</organism>
<evidence type="ECO:0000256" key="7">
    <source>
        <dbReference type="SAM" id="Phobius"/>
    </source>
</evidence>
<gene>
    <name evidence="11" type="ORF">NIES267_36920</name>
</gene>
<evidence type="ECO:0000313" key="11">
    <source>
        <dbReference type="EMBL" id="BAY84196.1"/>
    </source>
</evidence>
<evidence type="ECO:0000256" key="6">
    <source>
        <dbReference type="ARBA" id="ARBA00023136"/>
    </source>
</evidence>
<dbReference type="SUPFAM" id="SSF82689">
    <property type="entry name" value="Mechanosensitive channel protein MscS (YggB), C-terminal domain"/>
    <property type="match status" value="1"/>
</dbReference>
<feature type="domain" description="Mechanosensitive ion channel transmembrane helices 2/3" evidence="10">
    <location>
        <begin position="124"/>
        <end position="165"/>
    </location>
</feature>
<dbReference type="SUPFAM" id="SSF82861">
    <property type="entry name" value="Mechanosensitive channel protein MscS (YggB), transmembrane region"/>
    <property type="match status" value="1"/>
</dbReference>
<dbReference type="SUPFAM" id="SSF50182">
    <property type="entry name" value="Sm-like ribonucleoproteins"/>
    <property type="match status" value="1"/>
</dbReference>
<dbReference type="PANTHER" id="PTHR30221:SF1">
    <property type="entry name" value="SMALL-CONDUCTANCE MECHANOSENSITIVE CHANNEL"/>
    <property type="match status" value="1"/>
</dbReference>
<dbReference type="EMBL" id="AP018227">
    <property type="protein sequence ID" value="BAY84196.1"/>
    <property type="molecule type" value="Genomic_DNA"/>
</dbReference>
<keyword evidence="6 7" id="KW-0472">Membrane</keyword>
<evidence type="ECO:0000313" key="12">
    <source>
        <dbReference type="Proteomes" id="UP000218418"/>
    </source>
</evidence>
<dbReference type="InterPro" id="IPR023408">
    <property type="entry name" value="MscS_beta-dom_sf"/>
</dbReference>
<dbReference type="Pfam" id="PF21082">
    <property type="entry name" value="MS_channel_3rd"/>
    <property type="match status" value="1"/>
</dbReference>
<dbReference type="Gene3D" id="3.30.70.100">
    <property type="match status" value="1"/>
</dbReference>
<feature type="transmembrane region" description="Helical" evidence="7">
    <location>
        <begin position="6"/>
        <end position="26"/>
    </location>
</feature>
<dbReference type="OrthoDB" id="9809206at2"/>
<name>A0A1Z4LSI1_9CYAN</name>
<dbReference type="InterPro" id="IPR006685">
    <property type="entry name" value="MscS_channel_2nd"/>
</dbReference>
<dbReference type="Pfam" id="PF00924">
    <property type="entry name" value="MS_channel_2nd"/>
    <property type="match status" value="1"/>
</dbReference>
<evidence type="ECO:0000256" key="3">
    <source>
        <dbReference type="ARBA" id="ARBA00022475"/>
    </source>
</evidence>
<dbReference type="Gene3D" id="2.30.30.60">
    <property type="match status" value="1"/>
</dbReference>
<feature type="transmembrane region" description="Helical" evidence="7">
    <location>
        <begin position="121"/>
        <end position="143"/>
    </location>
</feature>
<dbReference type="InterPro" id="IPR045275">
    <property type="entry name" value="MscS_archaea/bacteria_type"/>
</dbReference>
<dbReference type="PANTHER" id="PTHR30221">
    <property type="entry name" value="SMALL-CONDUCTANCE MECHANOSENSITIVE CHANNEL"/>
    <property type="match status" value="1"/>
</dbReference>
<dbReference type="GO" id="GO:0005886">
    <property type="term" value="C:plasma membrane"/>
    <property type="evidence" value="ECO:0007669"/>
    <property type="project" value="UniProtKB-SubCell"/>
</dbReference>
<sequence length="356" mass="39864">MTIESIQPFIAPVLFVLIGLMAGIIAEKIIFSRLKSVADKKHIPGSDIIFSSLRRIPFTWFVLAGFFGAILSYSLKQDVTTALQKIVIAIFLFTVTLVLARLAAGFVSLFMQRTEGVSTSLISNLVKTLVFVLGSLIIFQTIGIEITPIITTLGIGGLAVGLALQDTLANLFSGFYLILSKQVKTGDYIKLDSEEEGYITDITWRNITIEELSKNTIIVPNSKLASANFTNYHLPVKELTLTMDVGVSYDSDLEQVERITVEVAKEVMQEIAPDLVENEPFIRFHTFNDFSIDFTLYMRISEFFDLRIGKHLFVKKLHKRYNQEGISIPFPIRDIYIKENVNSNINGNTKTNGAMN</sequence>